<reference evidence="1 2" key="1">
    <citation type="submission" date="2016-10" db="EMBL/GenBank/DDBJ databases">
        <authorList>
            <person name="Varghese N."/>
            <person name="Submissions S."/>
        </authorList>
    </citation>
    <scope>NUCLEOTIDE SEQUENCE [LARGE SCALE GENOMIC DNA]</scope>
    <source>
        <strain evidence="1 2">Nl1</strain>
    </source>
</reference>
<name>A0ABY0TDG3_9PROT</name>
<accession>A0ABY0TDG3</accession>
<dbReference type="Proteomes" id="UP000183471">
    <property type="component" value="Unassembled WGS sequence"/>
</dbReference>
<dbReference type="EMBL" id="FNKY01000001">
    <property type="protein sequence ID" value="SDQ66508.1"/>
    <property type="molecule type" value="Genomic_DNA"/>
</dbReference>
<gene>
    <name evidence="1" type="ORF">SAMN05216402_1760</name>
</gene>
<proteinExistence type="predicted"/>
<protein>
    <recommendedName>
        <fullName evidence="3">Yip1 domain-containing protein</fullName>
    </recommendedName>
</protein>
<evidence type="ECO:0008006" key="3">
    <source>
        <dbReference type="Google" id="ProtNLM"/>
    </source>
</evidence>
<comment type="caution">
    <text evidence="1">The sequence shown here is derived from an EMBL/GenBank/DDBJ whole genome shotgun (WGS) entry which is preliminary data.</text>
</comment>
<organism evidence="1 2">
    <name type="scientific">Nitrosospira multiformis</name>
    <dbReference type="NCBI Taxonomy" id="1231"/>
    <lineage>
        <taxon>Bacteria</taxon>
        <taxon>Pseudomonadati</taxon>
        <taxon>Pseudomonadota</taxon>
        <taxon>Betaproteobacteria</taxon>
        <taxon>Nitrosomonadales</taxon>
        <taxon>Nitrosomonadaceae</taxon>
        <taxon>Nitrosospira</taxon>
    </lineage>
</organism>
<keyword evidence="2" id="KW-1185">Reference proteome</keyword>
<sequence>MKFEELYKPFDVTIDSVRAWVATIMNPSKMCRSILDETPDTPDAVTRALKIWFAGALVTILFAQGAIYRFYNIDPFSLEFYSSIAAILLIGSFLLVLPVYCAFFIFRLSISFRDTFITFLVLTAVFFPLIALASTPILVVILEFLRIIKTHAIDLSTWDNFFTQIGGAFMKTVESNKTTWTIWSHSQSLTSSIPAFLFAIQVSIIFNFLSERYQIERIRVFDAGTFGLVMGGSLIGVVLVSYFFTLYTFMGK</sequence>
<evidence type="ECO:0000313" key="1">
    <source>
        <dbReference type="EMBL" id="SDQ66508.1"/>
    </source>
</evidence>
<evidence type="ECO:0000313" key="2">
    <source>
        <dbReference type="Proteomes" id="UP000183471"/>
    </source>
</evidence>
<dbReference type="RefSeq" id="WP_074631965.1">
    <property type="nucleotide sequence ID" value="NZ_FNKY01000001.1"/>
</dbReference>